<evidence type="ECO:0000256" key="9">
    <source>
        <dbReference type="PROSITE-ProRule" id="PRU01049"/>
    </source>
</evidence>
<evidence type="ECO:0000256" key="3">
    <source>
        <dbReference type="ARBA" id="ARBA00022517"/>
    </source>
</evidence>
<dbReference type="PANTHER" id="PTHR43834:SF6">
    <property type="entry name" value="GTPASE DER"/>
    <property type="match status" value="1"/>
</dbReference>
<dbReference type="CDD" id="cd01895">
    <property type="entry name" value="EngA2"/>
    <property type="match status" value="1"/>
</dbReference>
<dbReference type="InterPro" id="IPR032859">
    <property type="entry name" value="KH_dom-like"/>
</dbReference>
<keyword evidence="13" id="KW-1185">Reference proteome</keyword>
<evidence type="ECO:0000256" key="7">
    <source>
        <dbReference type="ARBA" id="ARBA00032345"/>
    </source>
</evidence>
<dbReference type="KEGG" id="kct:CDEE_0665"/>
<feature type="binding site" evidence="8">
    <location>
        <begin position="11"/>
        <end position="18"/>
    </location>
    <ligand>
        <name>GTP</name>
        <dbReference type="ChEBI" id="CHEBI:37565"/>
        <label>1</label>
    </ligand>
</feature>
<dbReference type="PROSITE" id="PS51712">
    <property type="entry name" value="G_ENGA"/>
    <property type="match status" value="2"/>
</dbReference>
<dbReference type="PRINTS" id="PR00326">
    <property type="entry name" value="GTP1OBG"/>
</dbReference>
<evidence type="ECO:0000256" key="1">
    <source>
        <dbReference type="ARBA" id="ARBA00008279"/>
    </source>
</evidence>
<feature type="binding site" evidence="8">
    <location>
        <begin position="58"/>
        <end position="62"/>
    </location>
    <ligand>
        <name>GTP</name>
        <dbReference type="ChEBI" id="CHEBI:37565"/>
        <label>1</label>
    </ligand>
</feature>
<evidence type="ECO:0000259" key="11">
    <source>
        <dbReference type="PROSITE" id="PS51712"/>
    </source>
</evidence>
<feature type="domain" description="EngA-type G" evidence="11">
    <location>
        <begin position="5"/>
        <end position="170"/>
    </location>
</feature>
<keyword evidence="3 8" id="KW-0690">Ribosome biogenesis</keyword>
<keyword evidence="4 10" id="KW-0677">Repeat</keyword>
<dbReference type="FunFam" id="3.40.50.300:FF:000040">
    <property type="entry name" value="GTPase Der"/>
    <property type="match status" value="1"/>
</dbReference>
<evidence type="ECO:0000256" key="5">
    <source>
        <dbReference type="ARBA" id="ARBA00022741"/>
    </source>
</evidence>
<proteinExistence type="inferred from homology"/>
<feature type="binding site" evidence="8">
    <location>
        <begin position="122"/>
        <end position="125"/>
    </location>
    <ligand>
        <name>GTP</name>
        <dbReference type="ChEBI" id="CHEBI:37565"/>
        <label>1</label>
    </ligand>
</feature>
<evidence type="ECO:0000256" key="6">
    <source>
        <dbReference type="ARBA" id="ARBA00023134"/>
    </source>
</evidence>
<dbReference type="Proteomes" id="UP000011686">
    <property type="component" value="Chromosome"/>
</dbReference>
<organism evidence="12 13">
    <name type="scientific">Candidatus Kinetoplastidibacterium crithidiae TCC036E</name>
    <dbReference type="NCBI Taxonomy" id="1208918"/>
    <lineage>
        <taxon>Bacteria</taxon>
        <taxon>Pseudomonadati</taxon>
        <taxon>Pseudomonadota</taxon>
        <taxon>Betaproteobacteria</taxon>
        <taxon>Candidatus Kinetoplastidibacterium</taxon>
    </lineage>
</organism>
<name>M1M6F2_9PROT</name>
<keyword evidence="5 8" id="KW-0547">Nucleotide-binding</keyword>
<feature type="domain" description="EngA-type G" evidence="11">
    <location>
        <begin position="183"/>
        <end position="356"/>
    </location>
</feature>
<dbReference type="CDD" id="cd01894">
    <property type="entry name" value="EngA1"/>
    <property type="match status" value="1"/>
</dbReference>
<evidence type="ECO:0000256" key="4">
    <source>
        <dbReference type="ARBA" id="ARBA00022737"/>
    </source>
</evidence>
<dbReference type="PANTHER" id="PTHR43834">
    <property type="entry name" value="GTPASE DER"/>
    <property type="match status" value="1"/>
</dbReference>
<dbReference type="Pfam" id="PF14714">
    <property type="entry name" value="KH_dom-like"/>
    <property type="match status" value="1"/>
</dbReference>
<dbReference type="InterPro" id="IPR006073">
    <property type="entry name" value="GTP-bd"/>
</dbReference>
<feature type="binding site" evidence="8">
    <location>
        <begin position="301"/>
        <end position="304"/>
    </location>
    <ligand>
        <name>GTP</name>
        <dbReference type="ChEBI" id="CHEBI:37565"/>
        <label>2</label>
    </ligand>
</feature>
<dbReference type="AlphaFoldDB" id="M1M6F2"/>
<protein>
    <recommendedName>
        <fullName evidence="2 8">GTPase Der</fullName>
    </recommendedName>
    <alternativeName>
        <fullName evidence="7 8">GTP-binding protein EngA</fullName>
    </alternativeName>
</protein>
<feature type="binding site" evidence="8">
    <location>
        <begin position="236"/>
        <end position="240"/>
    </location>
    <ligand>
        <name>GTP</name>
        <dbReference type="ChEBI" id="CHEBI:37565"/>
        <label>2</label>
    </ligand>
</feature>
<accession>M1M6F2</accession>
<feature type="binding site" evidence="8">
    <location>
        <begin position="189"/>
        <end position="196"/>
    </location>
    <ligand>
        <name>GTP</name>
        <dbReference type="ChEBI" id="CHEBI:37565"/>
        <label>2</label>
    </ligand>
</feature>
<dbReference type="FunFam" id="3.40.50.300:FF:000057">
    <property type="entry name" value="GTPase Der"/>
    <property type="match status" value="1"/>
</dbReference>
<dbReference type="InterPro" id="IPR015946">
    <property type="entry name" value="KH_dom-like_a/b"/>
</dbReference>
<evidence type="ECO:0000256" key="10">
    <source>
        <dbReference type="RuleBase" id="RU004481"/>
    </source>
</evidence>
<dbReference type="HAMAP" id="MF_00195">
    <property type="entry name" value="GTPase_Der"/>
    <property type="match status" value="1"/>
</dbReference>
<dbReference type="eggNOG" id="COG1160">
    <property type="taxonomic scope" value="Bacteria"/>
</dbReference>
<keyword evidence="6 8" id="KW-0342">GTP-binding</keyword>
<evidence type="ECO:0000313" key="12">
    <source>
        <dbReference type="EMBL" id="AGF47675.1"/>
    </source>
</evidence>
<dbReference type="NCBIfam" id="TIGR03594">
    <property type="entry name" value="GTPase_EngA"/>
    <property type="match status" value="1"/>
</dbReference>
<dbReference type="GO" id="GO:0005525">
    <property type="term" value="F:GTP binding"/>
    <property type="evidence" value="ECO:0007669"/>
    <property type="project" value="UniProtKB-UniRule"/>
</dbReference>
<dbReference type="Gene3D" id="3.30.300.20">
    <property type="match status" value="1"/>
</dbReference>
<dbReference type="NCBIfam" id="TIGR00231">
    <property type="entry name" value="small_GTP"/>
    <property type="match status" value="2"/>
</dbReference>
<dbReference type="InterPro" id="IPR031166">
    <property type="entry name" value="G_ENGA"/>
</dbReference>
<dbReference type="PATRIC" id="fig|1208918.3.peg.375"/>
<dbReference type="GO" id="GO:0042254">
    <property type="term" value="P:ribosome biogenesis"/>
    <property type="evidence" value="ECO:0007669"/>
    <property type="project" value="UniProtKB-KW"/>
</dbReference>
<dbReference type="InterPro" id="IPR005225">
    <property type="entry name" value="Small_GTP-bd"/>
</dbReference>
<gene>
    <name evidence="8" type="primary">der</name>
    <name evidence="12" type="ORF">CDEE_0665</name>
</gene>
<comment type="subunit">
    <text evidence="8">Associates with the 50S ribosomal subunit.</text>
</comment>
<sequence length="445" mass="50171">MSYKPIVSIVGRANVGKSTLFNRLTKTKNALVADFPGLTRDRHYGEAHFASYNFIVIDTGGLDVHSKDQFSLKIASQTNQAILESDIIIFLLDGRSGICSQDYEIAKLLRKFSDKRILLAINKSEGMNLSNFSNEFYELGLGKPYLISSSHGDGIYHLIEDSLSGFSQTDVDENSIVESNSSIKLAIIGKPNVGKSTLINSFLGEERLIAFDMPGTTKDSINVDFKFDDRKYILVDTAGMRRKSRVINYIEKFSVIKTIQAIESSDVVLLVIDANEEISDQDAHMAGFILESGKAIVIAFNKCDTIEKEKLKNLEKSFRRKMHFLSFAKLHMISALKKYHINDIFYSINEAYDSSFANLSTPKLNKLLKIAITKQPPPKKNIIRPKMRYAHQGGQNPPIIVIHGNSLEHISSSYIRYLESFFRRELSLKGTPLRIEFKSSKNPYI</sequence>
<dbReference type="SUPFAM" id="SSF52540">
    <property type="entry name" value="P-loop containing nucleoside triphosphate hydrolases"/>
    <property type="match status" value="2"/>
</dbReference>
<dbReference type="RefSeq" id="WP_015389115.1">
    <property type="nucleotide sequence ID" value="NC_020283.1"/>
</dbReference>
<dbReference type="HOGENOM" id="CLU_016077_6_2_4"/>
<dbReference type="InterPro" id="IPR016484">
    <property type="entry name" value="GTPase_Der"/>
</dbReference>
<reference evidence="12 13" key="1">
    <citation type="journal article" date="2013" name="Genome Biol. Evol.">
        <title>Genome evolution and phylogenomic analysis of candidatus kinetoplastibacterium, the betaproteobacterial endosymbionts of strigomonas and angomonas.</title>
        <authorList>
            <person name="Alves J.M."/>
            <person name="Serrano M.G."/>
            <person name="Maia da Silva F."/>
            <person name="Voegtly L.J."/>
            <person name="Matveyev A.V."/>
            <person name="Teixeira M.M."/>
            <person name="Camargo E.P."/>
            <person name="Buck G.A."/>
        </authorList>
    </citation>
    <scope>NUCLEOTIDE SEQUENCE [LARGE SCALE GENOMIC DNA]</scope>
    <source>
        <strain evidence="12 13">TCC036E</strain>
    </source>
</reference>
<dbReference type="EMBL" id="CP003804">
    <property type="protein sequence ID" value="AGF47675.1"/>
    <property type="molecule type" value="Genomic_DNA"/>
</dbReference>
<comment type="similarity">
    <text evidence="1 8 9 10">Belongs to the TRAFAC class TrmE-Era-EngA-EngB-Septin-like GTPase superfamily. EngA (Der) GTPase family.</text>
</comment>
<dbReference type="PIRSF" id="PIRSF006485">
    <property type="entry name" value="GTP-binding_EngA"/>
    <property type="match status" value="1"/>
</dbReference>
<dbReference type="Gene3D" id="3.40.50.300">
    <property type="entry name" value="P-loop containing nucleotide triphosphate hydrolases"/>
    <property type="match status" value="2"/>
</dbReference>
<dbReference type="InterPro" id="IPR027417">
    <property type="entry name" value="P-loop_NTPase"/>
</dbReference>
<dbReference type="STRING" id="1208918.CDEE_0665"/>
<comment type="function">
    <text evidence="8 10">GTPase that plays an essential role in the late steps of ribosome biogenesis.</text>
</comment>
<dbReference type="Pfam" id="PF01926">
    <property type="entry name" value="MMR_HSR1"/>
    <property type="match status" value="2"/>
</dbReference>
<evidence type="ECO:0000256" key="8">
    <source>
        <dbReference type="HAMAP-Rule" id="MF_00195"/>
    </source>
</evidence>
<evidence type="ECO:0000313" key="13">
    <source>
        <dbReference type="Proteomes" id="UP000011686"/>
    </source>
</evidence>
<dbReference type="GO" id="GO:0043022">
    <property type="term" value="F:ribosome binding"/>
    <property type="evidence" value="ECO:0007669"/>
    <property type="project" value="TreeGrafter"/>
</dbReference>
<evidence type="ECO:0000256" key="2">
    <source>
        <dbReference type="ARBA" id="ARBA00020953"/>
    </source>
</evidence>